<gene>
    <name evidence="2" type="ORF">HMPREF0623_0663</name>
</gene>
<feature type="transmembrane region" description="Helical" evidence="1">
    <location>
        <begin position="119"/>
        <end position="139"/>
    </location>
</feature>
<evidence type="ECO:0000256" key="1">
    <source>
        <dbReference type="SAM" id="Phobius"/>
    </source>
</evidence>
<keyword evidence="1" id="KW-1133">Transmembrane helix</keyword>
<dbReference type="HOGENOM" id="CLU_093826_1_1_9"/>
<feature type="transmembrane region" description="Helical" evidence="1">
    <location>
        <begin position="175"/>
        <end position="198"/>
    </location>
</feature>
<dbReference type="InterPro" id="IPR010178">
    <property type="entry name" value="Lit"/>
</dbReference>
<proteinExistence type="predicted"/>
<protein>
    <submittedName>
        <fullName evidence="2">TIGR01906 family protein</fullName>
    </submittedName>
</protein>
<feature type="transmembrane region" description="Helical" evidence="1">
    <location>
        <begin position="88"/>
        <end position="107"/>
    </location>
</feature>
<keyword evidence="1" id="KW-0472">Membrane</keyword>
<dbReference type="Pfam" id="PF07314">
    <property type="entry name" value="Lit"/>
    <property type="match status" value="1"/>
</dbReference>
<dbReference type="NCBIfam" id="TIGR01906">
    <property type="entry name" value="integ_TIGR01906"/>
    <property type="match status" value="1"/>
</dbReference>
<dbReference type="eggNOG" id="COG4478">
    <property type="taxonomic scope" value="Bacteria"/>
</dbReference>
<evidence type="ECO:0000313" key="2">
    <source>
        <dbReference type="EMBL" id="EFL95627.1"/>
    </source>
</evidence>
<dbReference type="Proteomes" id="UP000004470">
    <property type="component" value="Unassembled WGS sequence"/>
</dbReference>
<organism evidence="2 3">
    <name type="scientific">Pediococcus acidilactici DSM 20284</name>
    <dbReference type="NCBI Taxonomy" id="862514"/>
    <lineage>
        <taxon>Bacteria</taxon>
        <taxon>Bacillati</taxon>
        <taxon>Bacillota</taxon>
        <taxon>Bacilli</taxon>
        <taxon>Lactobacillales</taxon>
        <taxon>Lactobacillaceae</taxon>
        <taxon>Pediococcus</taxon>
        <taxon>Pediococcus acidilactici group</taxon>
    </lineage>
</organism>
<evidence type="ECO:0000313" key="3">
    <source>
        <dbReference type="Proteomes" id="UP000004470"/>
    </source>
</evidence>
<accession>E0NFQ8</accession>
<keyword evidence="1" id="KW-0812">Transmembrane</keyword>
<dbReference type="EMBL" id="AEEG01000003">
    <property type="protein sequence ID" value="EFL95627.1"/>
    <property type="molecule type" value="Genomic_DNA"/>
</dbReference>
<dbReference type="AlphaFoldDB" id="E0NFQ8"/>
<name>E0NFQ8_PEDAC</name>
<reference evidence="2" key="1">
    <citation type="submission" date="2010-07" db="EMBL/GenBank/DDBJ databases">
        <authorList>
            <person name="Muzny D."/>
            <person name="Qin X."/>
            <person name="Deng J."/>
            <person name="Jiang H."/>
            <person name="Liu Y."/>
            <person name="Qu J."/>
            <person name="Song X.-Z."/>
            <person name="Zhang L."/>
            <person name="Thornton R."/>
            <person name="Coyle M."/>
            <person name="Francisco L."/>
            <person name="Jackson L."/>
            <person name="Javaid M."/>
            <person name="Korchina V."/>
            <person name="Kovar C."/>
            <person name="Mata R."/>
            <person name="Mathew T."/>
            <person name="Ngo R."/>
            <person name="Nguyen L."/>
            <person name="Nguyen N."/>
            <person name="Okwuonu G."/>
            <person name="Ongeri F."/>
            <person name="Pham C."/>
            <person name="Simmons D."/>
            <person name="Wilczek-Boney K."/>
            <person name="Hale W."/>
            <person name="Jakkamsetti A."/>
            <person name="Pham P."/>
            <person name="Ruth R."/>
            <person name="San Lucas F."/>
            <person name="Warren J."/>
            <person name="Zhang J."/>
            <person name="Zhao Z."/>
            <person name="Zhou C."/>
            <person name="Zhu D."/>
            <person name="Lee S."/>
            <person name="Bess C."/>
            <person name="Blankenburg K."/>
            <person name="Forbes L."/>
            <person name="Fu Q."/>
            <person name="Gubbala S."/>
            <person name="Hirani K."/>
            <person name="Jayaseelan J.C."/>
            <person name="Lara F."/>
            <person name="Munidasa M."/>
            <person name="Palculict T."/>
            <person name="Patil S."/>
            <person name="Pu L.-L."/>
            <person name="Saada N."/>
            <person name="Tang L."/>
            <person name="Weissenberger G."/>
            <person name="Zhu Y."/>
            <person name="Hemphill L."/>
            <person name="Shang Y."/>
            <person name="Youmans B."/>
            <person name="Ayvaz T."/>
            <person name="Ross M."/>
            <person name="Santibanez J."/>
            <person name="Aqrawi P."/>
            <person name="Gross S."/>
            <person name="Joshi V."/>
            <person name="Fowler G."/>
            <person name="Nazareth L."/>
            <person name="Reid J."/>
            <person name="Worley K."/>
            <person name="Petrosino J."/>
            <person name="Highlander S."/>
            <person name="Gibbs R."/>
        </authorList>
    </citation>
    <scope>NUCLEOTIDE SEQUENCE [LARGE SCALE GENOMIC DNA]</scope>
    <source>
        <strain evidence="2">DSM 20284</strain>
    </source>
</reference>
<comment type="caution">
    <text evidence="2">The sequence shown here is derived from an EMBL/GenBank/DDBJ whole genome shotgun (WGS) entry which is preliminary data.</text>
</comment>
<sequence length="204" mass="24086">MRKLMAALLTIWVGISGAIFLTINSPWLFHWSLTARTVHTTGLTTAQVIKNYHQLLAYLEFPWVKRLNLADFPFSKGGLIHMAAVKNLFLLNSITLVLAIGGLLLIWHRIFREKQEWQMLRFFQIAIVVTPLIIFFLAVDFNRYFIIFHQVFFRDNYWIFDPKTDPIINVLTDRFFALSFALIGILFEMYMIFFYRIIKKQVLT</sequence>
<keyword evidence="3" id="KW-1185">Reference proteome</keyword>